<accession>A0A4R4WVS7</accession>
<organism evidence="3 4">
    <name type="scientific">Kribbella turkmenica</name>
    <dbReference type="NCBI Taxonomy" id="2530375"/>
    <lineage>
        <taxon>Bacteria</taxon>
        <taxon>Bacillati</taxon>
        <taxon>Actinomycetota</taxon>
        <taxon>Actinomycetes</taxon>
        <taxon>Propionibacteriales</taxon>
        <taxon>Kribbellaceae</taxon>
        <taxon>Kribbella</taxon>
    </lineage>
</organism>
<dbReference type="OrthoDB" id="3820790at2"/>
<comment type="caution">
    <text evidence="3">The sequence shown here is derived from an EMBL/GenBank/DDBJ whole genome shotgun (WGS) entry which is preliminary data.</text>
</comment>
<keyword evidence="2" id="KW-0812">Transmembrane</keyword>
<feature type="region of interest" description="Disordered" evidence="1">
    <location>
        <begin position="62"/>
        <end position="88"/>
    </location>
</feature>
<keyword evidence="4" id="KW-1185">Reference proteome</keyword>
<keyword evidence="2" id="KW-1133">Transmembrane helix</keyword>
<evidence type="ECO:0000313" key="3">
    <source>
        <dbReference type="EMBL" id="TDD21859.1"/>
    </source>
</evidence>
<feature type="compositionally biased region" description="Pro residues" evidence="1">
    <location>
        <begin position="76"/>
        <end position="88"/>
    </location>
</feature>
<sequence length="203" mass="22007">MRELPTKVLVEYVDEHTPEEAPPFEHVERAVQARRRRRNVLATAVAVVVVAGAVVATVDLPRAEQQPAGPGTTHTTPPPSYLDDGPPPAQFKVGTTLLVLKEEIPISSADVDPLSPTELILEVPRDPNLAETCVPTTVVRILSQDPSTVRVAAYRYSVGPDQNEGRQCVKPHETPAVVHLDLRSPVGERTVHAGSTGYRTLLN</sequence>
<dbReference type="Proteomes" id="UP000295172">
    <property type="component" value="Unassembled WGS sequence"/>
</dbReference>
<dbReference type="AlphaFoldDB" id="A0A4R4WVS7"/>
<feature type="transmembrane region" description="Helical" evidence="2">
    <location>
        <begin position="39"/>
        <end position="58"/>
    </location>
</feature>
<dbReference type="RefSeq" id="WP_132322464.1">
    <property type="nucleotide sequence ID" value="NZ_SMKR01000087.1"/>
</dbReference>
<name>A0A4R4WVS7_9ACTN</name>
<keyword evidence="2" id="KW-0472">Membrane</keyword>
<dbReference type="EMBL" id="SMKR01000087">
    <property type="protein sequence ID" value="TDD21859.1"/>
    <property type="molecule type" value="Genomic_DNA"/>
</dbReference>
<evidence type="ECO:0000256" key="1">
    <source>
        <dbReference type="SAM" id="MobiDB-lite"/>
    </source>
</evidence>
<evidence type="ECO:0000256" key="2">
    <source>
        <dbReference type="SAM" id="Phobius"/>
    </source>
</evidence>
<gene>
    <name evidence="3" type="ORF">E1218_20300</name>
</gene>
<reference evidence="3 4" key="1">
    <citation type="submission" date="2019-02" db="EMBL/GenBank/DDBJ databases">
        <title>Draft genome sequences of novel Actinobacteria.</title>
        <authorList>
            <person name="Sahin N."/>
            <person name="Ay H."/>
            <person name="Saygin H."/>
        </authorList>
    </citation>
    <scope>NUCLEOTIDE SEQUENCE [LARGE SCALE GENOMIC DNA]</scope>
    <source>
        <strain evidence="3 4">16K104</strain>
    </source>
</reference>
<evidence type="ECO:0000313" key="4">
    <source>
        <dbReference type="Proteomes" id="UP000295172"/>
    </source>
</evidence>
<proteinExistence type="predicted"/>
<protein>
    <submittedName>
        <fullName evidence="3">Uncharacterized protein</fullName>
    </submittedName>
</protein>